<sequence>MCACTGEPIAFGAFHRLNRIGRAKRVFGRFNQEFESTTYIVTERFQQCSRGQEDVAHEDTVRGALSSSRLLKREEAEVLLPGTPERRPRALRPPSAERCFSARGVLQGQGVAVMQVPIARTITPRPVPAFSHHFAARQARQVSPLPWQAQSLQPSERRRSSSTQCLHARHSLLQRQRSGSLHSSTRSLHPPEVGSISQHLPSRVYCRPWLTTMPSQLRACSSSRSAVV</sequence>
<dbReference type="EMBL" id="LSRX01000148">
    <property type="protein sequence ID" value="OLQ07053.1"/>
    <property type="molecule type" value="Genomic_DNA"/>
</dbReference>
<accession>A0A1Q9EHY1</accession>
<comment type="caution">
    <text evidence="2">The sequence shown here is derived from an EMBL/GenBank/DDBJ whole genome shotgun (WGS) entry which is preliminary data.</text>
</comment>
<evidence type="ECO:0000313" key="3">
    <source>
        <dbReference type="Proteomes" id="UP000186817"/>
    </source>
</evidence>
<dbReference type="OrthoDB" id="420391at2759"/>
<reference evidence="2 3" key="1">
    <citation type="submission" date="2016-02" db="EMBL/GenBank/DDBJ databases">
        <title>Genome analysis of coral dinoflagellate symbionts highlights evolutionary adaptations to a symbiotic lifestyle.</title>
        <authorList>
            <person name="Aranda M."/>
            <person name="Li Y."/>
            <person name="Liew Y.J."/>
            <person name="Baumgarten S."/>
            <person name="Simakov O."/>
            <person name="Wilson M."/>
            <person name="Piel J."/>
            <person name="Ashoor H."/>
            <person name="Bougouffa S."/>
            <person name="Bajic V.B."/>
            <person name="Ryu T."/>
            <person name="Ravasi T."/>
            <person name="Bayer T."/>
            <person name="Micklem G."/>
            <person name="Kim H."/>
            <person name="Bhak J."/>
            <person name="Lajeunesse T.C."/>
            <person name="Voolstra C.R."/>
        </authorList>
    </citation>
    <scope>NUCLEOTIDE SEQUENCE [LARGE SCALE GENOMIC DNA]</scope>
    <source>
        <strain evidence="2 3">CCMP2467</strain>
    </source>
</reference>
<organism evidence="2 3">
    <name type="scientific">Symbiodinium microadriaticum</name>
    <name type="common">Dinoflagellate</name>
    <name type="synonym">Zooxanthella microadriatica</name>
    <dbReference type="NCBI Taxonomy" id="2951"/>
    <lineage>
        <taxon>Eukaryota</taxon>
        <taxon>Sar</taxon>
        <taxon>Alveolata</taxon>
        <taxon>Dinophyceae</taxon>
        <taxon>Suessiales</taxon>
        <taxon>Symbiodiniaceae</taxon>
        <taxon>Symbiodinium</taxon>
    </lineage>
</organism>
<dbReference type="AlphaFoldDB" id="A0A1Q9EHY1"/>
<evidence type="ECO:0000256" key="1">
    <source>
        <dbReference type="SAM" id="MobiDB-lite"/>
    </source>
</evidence>
<protein>
    <submittedName>
        <fullName evidence="2">Uncharacterized protein</fullName>
    </submittedName>
</protein>
<name>A0A1Q9EHY1_SYMMI</name>
<keyword evidence="3" id="KW-1185">Reference proteome</keyword>
<proteinExistence type="predicted"/>
<evidence type="ECO:0000313" key="2">
    <source>
        <dbReference type="EMBL" id="OLQ07053.1"/>
    </source>
</evidence>
<dbReference type="Proteomes" id="UP000186817">
    <property type="component" value="Unassembled WGS sequence"/>
</dbReference>
<gene>
    <name evidence="2" type="ORF">AK812_SmicGene9639</name>
</gene>
<feature type="compositionally biased region" description="Polar residues" evidence="1">
    <location>
        <begin position="173"/>
        <end position="187"/>
    </location>
</feature>
<feature type="region of interest" description="Disordered" evidence="1">
    <location>
        <begin position="141"/>
        <end position="196"/>
    </location>
</feature>